<keyword evidence="4" id="KW-1185">Reference proteome</keyword>
<comment type="caution">
    <text evidence="2">The sequence shown here is derived from an EMBL/GenBank/DDBJ whole genome shotgun (WGS) entry which is preliminary data.</text>
</comment>
<dbReference type="OMA" id="HITSFND"/>
<gene>
    <name evidence="2" type="ORF">Ptr86124_011091</name>
    <name evidence="1" type="ORF">PtrM4_101690</name>
</gene>
<dbReference type="GO" id="GO:0016747">
    <property type="term" value="F:acyltransferase activity, transferring groups other than amino-acyl groups"/>
    <property type="evidence" value="ECO:0007669"/>
    <property type="project" value="TreeGrafter"/>
</dbReference>
<accession>A0A2W1HY16</accession>
<evidence type="ECO:0000313" key="3">
    <source>
        <dbReference type="Proteomes" id="UP000245464"/>
    </source>
</evidence>
<protein>
    <submittedName>
        <fullName evidence="1">Transferase domain containing protein</fullName>
    </submittedName>
</protein>
<dbReference type="Pfam" id="PF02458">
    <property type="entry name" value="Transferase"/>
    <property type="match status" value="1"/>
</dbReference>
<dbReference type="Gene3D" id="3.30.559.10">
    <property type="entry name" value="Chloramphenicol acetyltransferase-like domain"/>
    <property type="match status" value="2"/>
</dbReference>
<dbReference type="Proteomes" id="UP000245464">
    <property type="component" value="Chromosome 5"/>
</dbReference>
<dbReference type="Proteomes" id="UP000249757">
    <property type="component" value="Unassembled WGS sequence"/>
</dbReference>
<proteinExistence type="predicted"/>
<dbReference type="AlphaFoldDB" id="A0A2W1HY16"/>
<keyword evidence="1" id="KW-0808">Transferase</keyword>
<dbReference type="EMBL" id="NQIK02000005">
    <property type="protein sequence ID" value="KAF7570167.1"/>
    <property type="molecule type" value="Genomic_DNA"/>
</dbReference>
<dbReference type="EMBL" id="NRDI02000018">
    <property type="protein sequence ID" value="KAI1510053.1"/>
    <property type="molecule type" value="Genomic_DNA"/>
</dbReference>
<reference evidence="4" key="4">
    <citation type="journal article" date="2022" name="Microb. Genom.">
        <title>A global pangenome for the wheat fungal pathogen Pyrenophora tritici-repentis and prediction of effector protein structural homology.</title>
        <authorList>
            <person name="Moolhuijzen P.M."/>
            <person name="See P.T."/>
            <person name="Shi G."/>
            <person name="Powell H.R."/>
            <person name="Cockram J."/>
            <person name="Jorgensen L.N."/>
            <person name="Benslimane H."/>
            <person name="Strelkov S.E."/>
            <person name="Turner J."/>
            <person name="Liu Z."/>
            <person name="Moffat C.S."/>
        </authorList>
    </citation>
    <scope>NUCLEOTIDE SEQUENCE [LARGE SCALE GENOMIC DNA]</scope>
</reference>
<dbReference type="PANTHER" id="PTHR31642">
    <property type="entry name" value="TRICHOTHECENE 3-O-ACETYLTRANSFERASE"/>
    <property type="match status" value="1"/>
</dbReference>
<dbReference type="PANTHER" id="PTHR31642:SF294">
    <property type="entry name" value="ACETYLTRANSFERASE MATC1"/>
    <property type="match status" value="1"/>
</dbReference>
<dbReference type="OrthoDB" id="21502at2759"/>
<dbReference type="InterPro" id="IPR023213">
    <property type="entry name" value="CAT-like_dom_sf"/>
</dbReference>
<sequence length="497" mass="54767">MAAFLTRLMGKAAKDADDSSHLYENDIVYPVHGLDDTKTFRDTLLTWSMCFNDPLDADKLQKSLTKLLSTGDWKKLGGRLRLKEDGALEIHVPWEFTADRPPFIFTHVNKDQAIEDHPAAKTLPKPNRKVAMWTPHKDYNELATRPDAPTIIEDLLAGDTPQMSVHVTSFTNATIVGLSWPHTLMDAMGLKALLQNWSLVLAGRESEVPALLGAKDDVLSTIAEASVDKREASCMRSKELKGLSKLAFMARVAYGLMSTPLPETRALCVPKKVMDSLREQAQQELTISNEKEVFISESDVFTAWLIGMISTSLPAPRPMTLLQSINARFRLPELINAQGVYVQNMIAVGFTLYSPDVAAGLMGPIALATREQLAAQATEQQVIGNLEAQRASGDPMATLCGDSKAVPVITSNWAKGKFYLVTDFGPAVLRAGDTSESRSNPPGTPFFSHTFCLKPPPVVMRHIMSVVGKDHEDNYWANLVLPSPVWANIEKSLRELE</sequence>
<dbReference type="InterPro" id="IPR050317">
    <property type="entry name" value="Plant_Fungal_Acyltransferase"/>
</dbReference>
<reference evidence="2" key="3">
    <citation type="journal article" date="2022" name="bioRxiv">
        <title>A global pangenome for the wheat fungal pathogen Pyrenophora tritici-repentis and prediction of effector protein structural homology.</title>
        <authorList>
            <person name="Moolhuijzen P."/>
            <person name="See P.T."/>
            <person name="Shi G."/>
            <person name="Powell H.R."/>
            <person name="Cockram J."/>
            <person name="Jorgensen L.N."/>
            <person name="Benslimane H."/>
            <person name="Strelkov S.E."/>
            <person name="Turner J."/>
            <person name="Liu Z."/>
            <person name="Moffat C.S."/>
        </authorList>
    </citation>
    <scope>NUCLEOTIDE SEQUENCE</scope>
    <source>
        <strain evidence="2">86-124</strain>
    </source>
</reference>
<evidence type="ECO:0000313" key="4">
    <source>
        <dbReference type="Proteomes" id="UP000249757"/>
    </source>
</evidence>
<evidence type="ECO:0000313" key="1">
    <source>
        <dbReference type="EMBL" id="KAF7570167.1"/>
    </source>
</evidence>
<evidence type="ECO:0000313" key="2">
    <source>
        <dbReference type="EMBL" id="KAI1510053.1"/>
    </source>
</evidence>
<name>A0A2W1HY16_9PLEO</name>
<organism evidence="2 4">
    <name type="scientific">Pyrenophora tritici-repentis</name>
    <dbReference type="NCBI Taxonomy" id="45151"/>
    <lineage>
        <taxon>Eukaryota</taxon>
        <taxon>Fungi</taxon>
        <taxon>Dikarya</taxon>
        <taxon>Ascomycota</taxon>
        <taxon>Pezizomycotina</taxon>
        <taxon>Dothideomycetes</taxon>
        <taxon>Pleosporomycetidae</taxon>
        <taxon>Pleosporales</taxon>
        <taxon>Pleosporineae</taxon>
        <taxon>Pleosporaceae</taxon>
        <taxon>Pyrenophora</taxon>
    </lineage>
</organism>
<reference evidence="1 3" key="1">
    <citation type="journal article" date="2018" name="BMC Genomics">
        <title>Comparative genomics of the wheat fungal pathogen Pyrenophora tritici-repentis reveals chromosomal variations and genome plasticity.</title>
        <authorList>
            <person name="Moolhuijzen P."/>
            <person name="See P.T."/>
            <person name="Hane J.K."/>
            <person name="Shi G."/>
            <person name="Liu Z."/>
            <person name="Oliver R.P."/>
            <person name="Moffat C.S."/>
        </authorList>
    </citation>
    <scope>NUCLEOTIDE SEQUENCE [LARGE SCALE GENOMIC DNA]</scope>
    <source>
        <strain evidence="1">M4</strain>
    </source>
</reference>
<reference evidence="2" key="2">
    <citation type="submission" date="2021-05" db="EMBL/GenBank/DDBJ databases">
        <authorList>
            <person name="Moolhuijzen P.M."/>
            <person name="Moffat C.S."/>
        </authorList>
    </citation>
    <scope>NUCLEOTIDE SEQUENCE</scope>
    <source>
        <strain evidence="2">86-124</strain>
    </source>
</reference>